<evidence type="ECO:0000313" key="3">
    <source>
        <dbReference type="Proteomes" id="UP000678393"/>
    </source>
</evidence>
<feature type="non-terminal residue" evidence="2">
    <location>
        <position position="1"/>
    </location>
</feature>
<dbReference type="Gene3D" id="2.60.40.10">
    <property type="entry name" value="Immunoglobulins"/>
    <property type="match status" value="1"/>
</dbReference>
<organism evidence="2 3">
    <name type="scientific">Candidula unifasciata</name>
    <dbReference type="NCBI Taxonomy" id="100452"/>
    <lineage>
        <taxon>Eukaryota</taxon>
        <taxon>Metazoa</taxon>
        <taxon>Spiralia</taxon>
        <taxon>Lophotrochozoa</taxon>
        <taxon>Mollusca</taxon>
        <taxon>Gastropoda</taxon>
        <taxon>Heterobranchia</taxon>
        <taxon>Euthyneura</taxon>
        <taxon>Panpulmonata</taxon>
        <taxon>Eupulmonata</taxon>
        <taxon>Stylommatophora</taxon>
        <taxon>Helicina</taxon>
        <taxon>Helicoidea</taxon>
        <taxon>Geomitridae</taxon>
        <taxon>Candidula</taxon>
    </lineage>
</organism>
<protein>
    <recommendedName>
        <fullName evidence="1">Ig-like domain-containing protein</fullName>
    </recommendedName>
</protein>
<dbReference type="InterPro" id="IPR013783">
    <property type="entry name" value="Ig-like_fold"/>
</dbReference>
<feature type="non-terminal residue" evidence="2">
    <location>
        <position position="96"/>
    </location>
</feature>
<comment type="caution">
    <text evidence="2">The sequence shown here is derived from an EMBL/GenBank/DDBJ whole genome shotgun (WGS) entry which is preliminary data.</text>
</comment>
<dbReference type="GO" id="GO:0032589">
    <property type="term" value="C:neuron projection membrane"/>
    <property type="evidence" value="ECO:0007669"/>
    <property type="project" value="TreeGrafter"/>
</dbReference>
<evidence type="ECO:0000313" key="2">
    <source>
        <dbReference type="EMBL" id="CAG5135098.1"/>
    </source>
</evidence>
<dbReference type="InterPro" id="IPR007110">
    <property type="entry name" value="Ig-like_dom"/>
</dbReference>
<name>A0A8S4A442_9EUPU</name>
<accession>A0A8S4A442</accession>
<gene>
    <name evidence="2" type="ORF">CUNI_LOCUS20656</name>
</gene>
<dbReference type="InterPro" id="IPR003599">
    <property type="entry name" value="Ig_sub"/>
</dbReference>
<dbReference type="GO" id="GO:0050808">
    <property type="term" value="P:synapse organization"/>
    <property type="evidence" value="ECO:0007669"/>
    <property type="project" value="TreeGrafter"/>
</dbReference>
<dbReference type="SMART" id="SM00409">
    <property type="entry name" value="IG"/>
    <property type="match status" value="1"/>
</dbReference>
<dbReference type="PROSITE" id="PS50835">
    <property type="entry name" value="IG_LIKE"/>
    <property type="match status" value="1"/>
</dbReference>
<evidence type="ECO:0000259" key="1">
    <source>
        <dbReference type="PROSITE" id="PS50835"/>
    </source>
</evidence>
<keyword evidence="3" id="KW-1185">Reference proteome</keyword>
<dbReference type="SMART" id="SM00408">
    <property type="entry name" value="IGc2"/>
    <property type="match status" value="1"/>
</dbReference>
<dbReference type="OrthoDB" id="190835at2759"/>
<dbReference type="InterPro" id="IPR036179">
    <property type="entry name" value="Ig-like_dom_sf"/>
</dbReference>
<dbReference type="Pfam" id="PF13927">
    <property type="entry name" value="Ig_3"/>
    <property type="match status" value="1"/>
</dbReference>
<dbReference type="PANTHER" id="PTHR23279">
    <property type="entry name" value="DEFECTIVE PROBOSCIS EXTENSION RESPONSE DPR -RELATED"/>
    <property type="match status" value="1"/>
</dbReference>
<dbReference type="InterPro" id="IPR037448">
    <property type="entry name" value="Zig-8"/>
</dbReference>
<proteinExistence type="predicted"/>
<dbReference type="Proteomes" id="UP000678393">
    <property type="component" value="Unassembled WGS sequence"/>
</dbReference>
<dbReference type="InterPro" id="IPR003598">
    <property type="entry name" value="Ig_sub2"/>
</dbReference>
<sequence length="96" mass="10622">IHISGSNFVDEGDRIYLVCNASSQEYPPEDIDWFLGGNTLTTDESRGMQIHKYVSINTGTIISTLEIKQARLTDGGVYVCRTSNKDVTSTHVNVLN</sequence>
<reference evidence="2" key="1">
    <citation type="submission" date="2021-04" db="EMBL/GenBank/DDBJ databases">
        <authorList>
            <consortium name="Molecular Ecology Group"/>
        </authorList>
    </citation>
    <scope>NUCLEOTIDE SEQUENCE</scope>
</reference>
<dbReference type="EMBL" id="CAJHNH020007891">
    <property type="protein sequence ID" value="CAG5135098.1"/>
    <property type="molecule type" value="Genomic_DNA"/>
</dbReference>
<dbReference type="PANTHER" id="PTHR23279:SF36">
    <property type="entry name" value="DEFECTIVE PROBOSCIS EXTENSION RESPONSE 9, ISOFORM A"/>
    <property type="match status" value="1"/>
</dbReference>
<feature type="domain" description="Ig-like" evidence="1">
    <location>
        <begin position="1"/>
        <end position="93"/>
    </location>
</feature>
<dbReference type="AlphaFoldDB" id="A0A8S4A442"/>
<dbReference type="SUPFAM" id="SSF48726">
    <property type="entry name" value="Immunoglobulin"/>
    <property type="match status" value="1"/>
</dbReference>